<evidence type="ECO:0000313" key="2">
    <source>
        <dbReference type="EMBL" id="MBE9667477.1"/>
    </source>
</evidence>
<gene>
    <name evidence="2" type="ORF">IRJ18_13980</name>
</gene>
<dbReference type="InterPro" id="IPR041698">
    <property type="entry name" value="Methyltransf_25"/>
</dbReference>
<keyword evidence="2" id="KW-0808">Transferase</keyword>
<evidence type="ECO:0000259" key="1">
    <source>
        <dbReference type="Pfam" id="PF13649"/>
    </source>
</evidence>
<dbReference type="EMBL" id="JADFFM010000002">
    <property type="protein sequence ID" value="MBE9667477.1"/>
    <property type="molecule type" value="Genomic_DNA"/>
</dbReference>
<keyword evidence="3" id="KW-1185">Reference proteome</keyword>
<dbReference type="Proteomes" id="UP000632774">
    <property type="component" value="Unassembled WGS sequence"/>
</dbReference>
<organism evidence="2 3">
    <name type="scientific">Mucilaginibacter boryungensis</name>
    <dbReference type="NCBI Taxonomy" id="768480"/>
    <lineage>
        <taxon>Bacteria</taxon>
        <taxon>Pseudomonadati</taxon>
        <taxon>Bacteroidota</taxon>
        <taxon>Sphingobacteriia</taxon>
        <taxon>Sphingobacteriales</taxon>
        <taxon>Sphingobacteriaceae</taxon>
        <taxon>Mucilaginibacter</taxon>
    </lineage>
</organism>
<dbReference type="Gene3D" id="3.40.50.150">
    <property type="entry name" value="Vaccinia Virus protein VP39"/>
    <property type="match status" value="1"/>
</dbReference>
<dbReference type="GO" id="GO:0032259">
    <property type="term" value="P:methylation"/>
    <property type="evidence" value="ECO:0007669"/>
    <property type="project" value="UniProtKB-KW"/>
</dbReference>
<comment type="caution">
    <text evidence="2">The sequence shown here is derived from an EMBL/GenBank/DDBJ whole genome shotgun (WGS) entry which is preliminary data.</text>
</comment>
<reference evidence="2 3" key="1">
    <citation type="submission" date="2020-10" db="EMBL/GenBank/DDBJ databases">
        <title>Mucilaginibacter mali sp. nov., isolated from rhizosphere soil of apple orchard.</title>
        <authorList>
            <person name="Lee J.-S."/>
            <person name="Kim H.S."/>
            <person name="Kim J.-S."/>
        </authorList>
    </citation>
    <scope>NUCLEOTIDE SEQUENCE [LARGE SCALE GENOMIC DNA]</scope>
    <source>
        <strain evidence="2 3">KCTC 23157</strain>
    </source>
</reference>
<protein>
    <submittedName>
        <fullName evidence="2">Class I SAM-dependent methyltransferase</fullName>
    </submittedName>
</protein>
<feature type="domain" description="Methyltransferase" evidence="1">
    <location>
        <begin position="41"/>
        <end position="136"/>
    </location>
</feature>
<proteinExistence type="predicted"/>
<dbReference type="GO" id="GO:0008168">
    <property type="term" value="F:methyltransferase activity"/>
    <property type="evidence" value="ECO:0007669"/>
    <property type="project" value="UniProtKB-KW"/>
</dbReference>
<dbReference type="CDD" id="cd02440">
    <property type="entry name" value="AdoMet_MTases"/>
    <property type="match status" value="1"/>
</dbReference>
<keyword evidence="2" id="KW-0489">Methyltransferase</keyword>
<sequence length="205" mass="23450">MSSNYNNAAWFYDRLSRMIYGDALVKAQTHFLHYIPANANVLIAGGGTGWLLEEIAKVHPSGLHISYVEISEKMMAQARKRNVGKNIITYVNSPIEAAILSSGFDVIITPFLLDSIPPVSFDEVFRHLHQLLKPAGLWLNTDFQLTDKWWQPLLLKSMYLFFKTIGCVENVDLPLIKKHFADYGYLTIDEQTFFREFVAATIYKK</sequence>
<accession>A0ABR9XJV1</accession>
<dbReference type="RefSeq" id="WP_194106940.1">
    <property type="nucleotide sequence ID" value="NZ_JADFFM010000002.1"/>
</dbReference>
<dbReference type="SUPFAM" id="SSF53335">
    <property type="entry name" value="S-adenosyl-L-methionine-dependent methyltransferases"/>
    <property type="match status" value="1"/>
</dbReference>
<dbReference type="Pfam" id="PF13649">
    <property type="entry name" value="Methyltransf_25"/>
    <property type="match status" value="1"/>
</dbReference>
<dbReference type="InterPro" id="IPR029063">
    <property type="entry name" value="SAM-dependent_MTases_sf"/>
</dbReference>
<evidence type="ECO:0000313" key="3">
    <source>
        <dbReference type="Proteomes" id="UP000632774"/>
    </source>
</evidence>
<name>A0ABR9XJV1_9SPHI</name>